<organism evidence="1">
    <name type="scientific">viral metagenome</name>
    <dbReference type="NCBI Taxonomy" id="1070528"/>
    <lineage>
        <taxon>unclassified sequences</taxon>
        <taxon>metagenomes</taxon>
        <taxon>organismal metagenomes</taxon>
    </lineage>
</organism>
<name>A0A6C0D3B6_9ZZZZ</name>
<dbReference type="EMBL" id="MN739527">
    <property type="protein sequence ID" value="QHT10760.1"/>
    <property type="molecule type" value="Genomic_DNA"/>
</dbReference>
<dbReference type="AlphaFoldDB" id="A0A6C0D3B6"/>
<protein>
    <submittedName>
        <fullName evidence="1">Uncharacterized protein</fullName>
    </submittedName>
</protein>
<evidence type="ECO:0000313" key="1">
    <source>
        <dbReference type="EMBL" id="QHT10760.1"/>
    </source>
</evidence>
<sequence length="114" mass="13777">MNIINYVNLMDILNEIKEVYKNIQVNKYNKNKGVQTEEDLLLVMKTTQLSKDTRKEIIELWRQDPIRKLEEKYGKEMIKRIFQKKKDDICEKEINKILSNLTPEEQIKIIEEHL</sequence>
<reference evidence="1" key="1">
    <citation type="journal article" date="2020" name="Nature">
        <title>Giant virus diversity and host interactions through global metagenomics.</title>
        <authorList>
            <person name="Schulz F."/>
            <person name="Roux S."/>
            <person name="Paez-Espino D."/>
            <person name="Jungbluth S."/>
            <person name="Walsh D.A."/>
            <person name="Denef V.J."/>
            <person name="McMahon K.D."/>
            <person name="Konstantinidis K.T."/>
            <person name="Eloe-Fadrosh E.A."/>
            <person name="Kyrpides N.C."/>
            <person name="Woyke T."/>
        </authorList>
    </citation>
    <scope>NUCLEOTIDE SEQUENCE</scope>
    <source>
        <strain evidence="1">GVMAG-M-3300023174-107</strain>
    </source>
</reference>
<accession>A0A6C0D3B6</accession>
<proteinExistence type="predicted"/>